<evidence type="ECO:0000256" key="1">
    <source>
        <dbReference type="SAM" id="MobiDB-lite"/>
    </source>
</evidence>
<evidence type="ECO:0000313" key="3">
    <source>
        <dbReference type="EMBL" id="KDO31866.1"/>
    </source>
</evidence>
<dbReference type="EMBL" id="KK583197">
    <property type="protein sequence ID" value="KDO31866.1"/>
    <property type="molecule type" value="Genomic_DNA"/>
</dbReference>
<evidence type="ECO:0000313" key="4">
    <source>
        <dbReference type="Proteomes" id="UP000030745"/>
    </source>
</evidence>
<dbReference type="Proteomes" id="UP000030745">
    <property type="component" value="Unassembled WGS sequence"/>
</dbReference>
<dbReference type="RefSeq" id="XP_012197744.1">
    <property type="nucleotide sequence ID" value="XM_012342354.1"/>
</dbReference>
<gene>
    <name evidence="3" type="ORF">SPRG_03786</name>
</gene>
<reference evidence="3 4" key="1">
    <citation type="journal article" date="2013" name="PLoS Genet.">
        <title>Distinctive expansion of potential virulence genes in the genome of the oomycete fish pathogen Saprolegnia parasitica.</title>
        <authorList>
            <person name="Jiang R.H."/>
            <person name="de Bruijn I."/>
            <person name="Haas B.J."/>
            <person name="Belmonte R."/>
            <person name="Lobach L."/>
            <person name="Christie J."/>
            <person name="van den Ackerveken G."/>
            <person name="Bottin A."/>
            <person name="Bulone V."/>
            <person name="Diaz-Moreno S.M."/>
            <person name="Dumas B."/>
            <person name="Fan L."/>
            <person name="Gaulin E."/>
            <person name="Govers F."/>
            <person name="Grenville-Briggs L.J."/>
            <person name="Horner N.R."/>
            <person name="Levin J.Z."/>
            <person name="Mammella M."/>
            <person name="Meijer H.J."/>
            <person name="Morris P."/>
            <person name="Nusbaum C."/>
            <person name="Oome S."/>
            <person name="Phillips A.J."/>
            <person name="van Rooyen D."/>
            <person name="Rzeszutek E."/>
            <person name="Saraiva M."/>
            <person name="Secombes C.J."/>
            <person name="Seidl M.F."/>
            <person name="Snel B."/>
            <person name="Stassen J.H."/>
            <person name="Sykes S."/>
            <person name="Tripathy S."/>
            <person name="van den Berg H."/>
            <person name="Vega-Arreguin J.C."/>
            <person name="Wawra S."/>
            <person name="Young S.K."/>
            <person name="Zeng Q."/>
            <person name="Dieguez-Uribeondo J."/>
            <person name="Russ C."/>
            <person name="Tyler B.M."/>
            <person name="van West P."/>
        </authorList>
    </citation>
    <scope>NUCLEOTIDE SEQUENCE [LARGE SCALE GENOMIC DNA]</scope>
    <source>
        <strain evidence="3 4">CBS 223.65</strain>
    </source>
</reference>
<dbReference type="InterPro" id="IPR007379">
    <property type="entry name" value="Tim44-like_dom"/>
</dbReference>
<dbReference type="VEuPathDB" id="FungiDB:SPRG_03786"/>
<feature type="region of interest" description="Disordered" evidence="1">
    <location>
        <begin position="36"/>
        <end position="55"/>
    </location>
</feature>
<dbReference type="Pfam" id="PF04280">
    <property type="entry name" value="Tim44"/>
    <property type="match status" value="1"/>
</dbReference>
<dbReference type="GeneID" id="24126268"/>
<feature type="domain" description="Tim44-like" evidence="2">
    <location>
        <begin position="102"/>
        <end position="254"/>
    </location>
</feature>
<evidence type="ECO:0000259" key="2">
    <source>
        <dbReference type="Pfam" id="PF04280"/>
    </source>
</evidence>
<name>A0A067CZB9_SAPPC</name>
<sequence>MFLRHTARQLRQAARSAAASRPSLVARPWSMQPRAGMRCMSSSSSAPAPETPTNPLAKAFEDKERFFDWDLVDIFAQDVSLLGKMAMFVQLHAAVPHAKTPLDVPDFMDGAKSAIEMILRTVYTPAFFAAALDPAVENDEVNLLRSVMGPKCVETLMMGFSELAKAGCTKFDLTDLEVKNVGLSNVLLKDGDDEATKSVLLQVEFTMVEHVTTTMKGEDGTETQKANVRDADCTWVFESDIVNGEPTAWTVVQIA</sequence>
<protein>
    <recommendedName>
        <fullName evidence="2">Tim44-like domain-containing protein</fullName>
    </recommendedName>
</protein>
<keyword evidence="4" id="KW-1185">Reference proteome</keyword>
<dbReference type="OrthoDB" id="69805at2759"/>
<dbReference type="OMA" id="WVFESDI"/>
<organism evidence="3 4">
    <name type="scientific">Saprolegnia parasitica (strain CBS 223.65)</name>
    <dbReference type="NCBI Taxonomy" id="695850"/>
    <lineage>
        <taxon>Eukaryota</taxon>
        <taxon>Sar</taxon>
        <taxon>Stramenopiles</taxon>
        <taxon>Oomycota</taxon>
        <taxon>Saprolegniomycetes</taxon>
        <taxon>Saprolegniales</taxon>
        <taxon>Saprolegniaceae</taxon>
        <taxon>Saprolegnia</taxon>
    </lineage>
</organism>
<accession>A0A067CZB9</accession>
<dbReference type="KEGG" id="spar:SPRG_03786"/>
<dbReference type="AlphaFoldDB" id="A0A067CZB9"/>
<proteinExistence type="predicted"/>